<dbReference type="PANTHER" id="PTHR34203:SF15">
    <property type="entry name" value="SLL1173 PROTEIN"/>
    <property type="match status" value="1"/>
</dbReference>
<dbReference type="PANTHER" id="PTHR34203">
    <property type="entry name" value="METHYLTRANSFERASE, FKBM FAMILY PROTEIN"/>
    <property type="match status" value="1"/>
</dbReference>
<accession>A0A7U4DPQ6</accession>
<dbReference type="Pfam" id="PF05050">
    <property type="entry name" value="Methyltransf_21"/>
    <property type="match status" value="1"/>
</dbReference>
<keyword evidence="2" id="KW-0808">Transferase</keyword>
<keyword evidence="3" id="KW-1185">Reference proteome</keyword>
<dbReference type="SUPFAM" id="SSF48452">
    <property type="entry name" value="TPR-like"/>
    <property type="match status" value="1"/>
</dbReference>
<dbReference type="Proteomes" id="UP000006365">
    <property type="component" value="Chromosome"/>
</dbReference>
<evidence type="ECO:0000259" key="1">
    <source>
        <dbReference type="Pfam" id="PF05050"/>
    </source>
</evidence>
<dbReference type="SUPFAM" id="SSF53335">
    <property type="entry name" value="S-adenosyl-L-methionine-dependent methyltransferases"/>
    <property type="match status" value="1"/>
</dbReference>
<sequence length="387" mass="43671">MEQHEVEQKLDRAEALYGERNVEAAAELLVDILNAHPNHSRALADLGVVCYAVEHYEDAVMLFARSVSADNTNFEALNSLMQMFVAGGLPDQALLLWDEFGAFLPRPQQQQLRRLLPRKGKERIKPTRVQVGKVHFSLFLDPHEFSHRHMLDHFQRGLTYEEETTCLFLQQLARGDTVIDVGGHVGYFTLLAAHLVGKPGRVLTFEPSTKNYRKILLHLRKNRLVNAQVFNHALGSTRGTGRFFINLDNYGGHALWDIATHEFNQRSSWCPLVKQIGIQRLDDLISIEEARNVKLIKIDTEGSELAVLQGARATLGEGRVPFVVCEINRFALEHMGGSEQALRAEMAALGYSTYAFVGQGAEVRQLSPSETVLSEHVFNLLFSRERF</sequence>
<dbReference type="InterPro" id="IPR006342">
    <property type="entry name" value="FkbM_mtfrase"/>
</dbReference>
<dbReference type="GO" id="GO:0008168">
    <property type="term" value="F:methyltransferase activity"/>
    <property type="evidence" value="ECO:0007669"/>
    <property type="project" value="UniProtKB-KW"/>
</dbReference>
<evidence type="ECO:0000313" key="2">
    <source>
        <dbReference type="EMBL" id="ADW18307.1"/>
    </source>
</evidence>
<keyword evidence="2" id="KW-0489">Methyltransferase</keyword>
<dbReference type="Gene3D" id="1.25.40.10">
    <property type="entry name" value="Tetratricopeptide repeat domain"/>
    <property type="match status" value="1"/>
</dbReference>
<dbReference type="InterPro" id="IPR011990">
    <property type="entry name" value="TPR-like_helical_dom_sf"/>
</dbReference>
<protein>
    <submittedName>
        <fullName evidence="2">Methyltransferase FkbM family</fullName>
    </submittedName>
</protein>
<gene>
    <name evidence="2" type="ordered locus">Despr_2162</name>
</gene>
<dbReference type="KEGG" id="dpr:Despr_2162"/>
<organism evidence="2 3">
    <name type="scientific">Desulfobulbus propionicus (strain ATCC 33891 / DSM 2032 / VKM B-1956 / 1pr3)</name>
    <dbReference type="NCBI Taxonomy" id="577650"/>
    <lineage>
        <taxon>Bacteria</taxon>
        <taxon>Pseudomonadati</taxon>
        <taxon>Thermodesulfobacteriota</taxon>
        <taxon>Desulfobulbia</taxon>
        <taxon>Desulfobulbales</taxon>
        <taxon>Desulfobulbaceae</taxon>
        <taxon>Desulfobulbus</taxon>
    </lineage>
</organism>
<evidence type="ECO:0000313" key="3">
    <source>
        <dbReference type="Proteomes" id="UP000006365"/>
    </source>
</evidence>
<dbReference type="InterPro" id="IPR052514">
    <property type="entry name" value="SAM-dependent_MTase"/>
</dbReference>
<dbReference type="InterPro" id="IPR029063">
    <property type="entry name" value="SAM-dependent_MTases_sf"/>
</dbReference>
<name>A0A7U4DPQ6_DESPD</name>
<dbReference type="RefSeq" id="WP_015724846.1">
    <property type="nucleotide sequence ID" value="NC_014972.1"/>
</dbReference>
<dbReference type="Gene3D" id="3.40.50.150">
    <property type="entry name" value="Vaccinia Virus protein VP39"/>
    <property type="match status" value="1"/>
</dbReference>
<reference evidence="2 3" key="1">
    <citation type="journal article" date="2011" name="Stand. Genomic Sci.">
        <title>Complete genome sequence of Desulfobulbus propionicus type strain (1pr3).</title>
        <authorList>
            <person name="Pagani I."/>
            <person name="Lapidus A."/>
            <person name="Nolan M."/>
            <person name="Lucas S."/>
            <person name="Hammon N."/>
            <person name="Deshpande S."/>
            <person name="Cheng J.F."/>
            <person name="Chertkov O."/>
            <person name="Davenport K."/>
            <person name="Tapia R."/>
            <person name="Han C."/>
            <person name="Goodwin L."/>
            <person name="Pitluck S."/>
            <person name="Liolios K."/>
            <person name="Mavromatis K."/>
            <person name="Ivanova N."/>
            <person name="Mikhailova N."/>
            <person name="Pati A."/>
            <person name="Chen A."/>
            <person name="Palaniappan K."/>
            <person name="Land M."/>
            <person name="Hauser L."/>
            <person name="Chang Y.J."/>
            <person name="Jeffries C.D."/>
            <person name="Detter J.C."/>
            <person name="Brambilla E."/>
            <person name="Kannan K.P."/>
            <person name="Djao O.D."/>
            <person name="Rohde M."/>
            <person name="Pukall R."/>
            <person name="Spring S."/>
            <person name="Goker M."/>
            <person name="Sikorski J."/>
            <person name="Woyke T."/>
            <person name="Bristow J."/>
            <person name="Eisen J.A."/>
            <person name="Markowitz V."/>
            <person name="Hugenholtz P."/>
            <person name="Kyrpides N.C."/>
            <person name="Klenk H.P."/>
        </authorList>
    </citation>
    <scope>NUCLEOTIDE SEQUENCE [LARGE SCALE GENOMIC DNA]</scope>
    <source>
        <strain evidence="3">ATCC 33891 / DSM 2032 / 1pr3</strain>
    </source>
</reference>
<proteinExistence type="predicted"/>
<feature type="domain" description="Methyltransferase FkbM" evidence="1">
    <location>
        <begin position="180"/>
        <end position="352"/>
    </location>
</feature>
<dbReference type="NCBIfam" id="TIGR01444">
    <property type="entry name" value="fkbM_fam"/>
    <property type="match status" value="1"/>
</dbReference>
<dbReference type="AlphaFoldDB" id="A0A7U4DPQ6"/>
<dbReference type="EMBL" id="CP002364">
    <property type="protein sequence ID" value="ADW18307.1"/>
    <property type="molecule type" value="Genomic_DNA"/>
</dbReference>
<dbReference type="GO" id="GO:0032259">
    <property type="term" value="P:methylation"/>
    <property type="evidence" value="ECO:0007669"/>
    <property type="project" value="UniProtKB-KW"/>
</dbReference>